<dbReference type="InterPro" id="IPR015817">
    <property type="entry name" value="Vitellinogen_open_b-sht_sub1"/>
</dbReference>
<dbReference type="Pfam" id="PF01347">
    <property type="entry name" value="Vitellogenin_N"/>
    <property type="match status" value="1"/>
</dbReference>
<keyword evidence="4 9" id="KW-0732">Signal</keyword>
<dbReference type="SMART" id="SM00216">
    <property type="entry name" value="VWD"/>
    <property type="match status" value="1"/>
</dbReference>
<dbReference type="PANTHER" id="PTHR23345:SF36">
    <property type="entry name" value="APOLIPOPHORINS"/>
    <property type="match status" value="1"/>
</dbReference>
<dbReference type="CTD" id="43827"/>
<gene>
    <name evidence="13" type="primary">LOC106751662</name>
</gene>
<sequence>MGLARAAVIAACLLLFLATDASGSKCSVGCRGLHGGKAYKEGHTYVYDLEGTSVTSVPEAQNEATLKLKGTVELSVKPDCIRQIRLKDVQINGAPISQPDVEQYALQFNYHDGHIDTEVCAEEGDSQASLNIKRAMASLFQTAVFQDFGSTSHHEVDVFGGCPTDFTFRKDGDSLTVRKERNLARCSHREHILYGPVSVMYDHSDILSSPLLSSEQSIEQRLKHGVLNKVSSVETYELKPFSNGDAGAKTVVRTTLTLKSEKGDSPKAEVSQPKSLIFEAPHPVIKSSVDSIATALKAASVEEIGTVQQHAAEKFAELVRVLGYSNKNDILAVYQKVRAGAGFDKVTDKKILLDALFRTGSGEAAEAVVELMKGHELSGQQTLLFYASLALVRHVHLPSVTVVTSLLDQPDLPRLGYLGVGQVIGKYCQEHSCENVAEVKQAIHKIREKIGNGKAKTREQEDLVVSALKALGNTKYLDDSTLVKLAGIAEDKNVRNRVRVAAIETLPARCSMKSKNILIKVMADRDEDSEIRIKSYLSLIACPCQHFASALKDMLDKEEVNQVGSFIQSHLRNLRASTDPTKADAKHHVGKIKPRTKFPEDFRKYSFNNELSYHMGGLGVGSAVESNVIYSQNSYVPRSVNLNLTAELFGRSFNFLEMNTRMENLDRMIEHYFGPKGHLTQGDVDDMVEKGVHDAVNIGEYIEEKMKKLRGKREVKQGELDRFAKGVKLRNNEVDQQLDIDLSIKLFGVEMYYLTHSSEGDHAKEATPKQLIDKIFDSLDVGMNKLKKFDHHLKSHMQLLDLELIYPTNLGAPFMLNVISSGVMLAKIYGKIDARAIMENPQNAELYFGFDPSISVQVTGSMLVKAFDAESGMKVVFTLHSNTANDFKIKMLDGKGIDFSIGTPMQNEKTLFVSSEVLMSSGQKNNAYEAAKFGTKGKIYDDCFDQITPLTGISLCGHVEFPYDGVEAMKKRALFPLNGHSKFRVNFHNQDNRYYRLKIFYDNKSEKTRTFELIAETPGSKTQRRISLTAEAGLEPDKYVRVNLDSSFKKASAEAVLKNTAEEHTFTIKVNHDQQEYYGRAGLLANGAKYKPVLEYKVPEHIEKLSGGKIPHGKQHYNVDGIVELVEQDGGRKYVFDKVVLMMEGRKIVGVDGYIMSAHKAVAMDMNLGYGDESLALKMDLKKLGAEHYSLCLSAVPSRNPNIGFDLDLEYRNSEYEFENKLVFVHGPDLKSEVNRFTMKQEIIAKPKQSDGNFLFSASSKISYPALKLVFDMDGKLTAKSIEGDIDMSYNKFKFGTELSMKRNMAKKGDYEVEFEAELLQNSMKLQTKRTVIDPHKNRYKHSVELKPGGKYESDMVITCHNDKNKMDVEVDGNMNLNGKKVKTVGALKAESGSIDCHAIIAMNDVKYVNFLLKSHKSPNPHSKLVLNLKNYLNVDGEMLMQGDKGNAHLTIDLPKTNRKIKGIGDLVVAGTLHTASVQLLLDAERDPSKVIKLTTVTDLKKNTIDSKNMLDLLGHKIEVNGKGKLEGTLNEGELIADVDVTLPNGRYLVYKVKRTSSKKEKEDNYDIHVDALIEDHKTKGGESIKVTYVANVHEMDFKTYAHTGDAKLQITDYDGNSKKLEIQSKNLPGINGYKDLFEIKLTGIIGPQPLNLEYKGSELDSGEESEHFAASFGKFQLKSTANYIPGDENDKPYAGNGNVELLLPSEKLRNLKLDYKVSYLDQPKKNHEDLQYEINLIYNDDKSIKLESFSKSTGTTDTDQPHSGDYKVALTLHNNPPIVFHDTFNYMSEGDKIKITRKTTGIVDGKETTIIIDNLTYNNDLSSIHLSGKAVTPYEHMNNVDFSINHESSQDGLTTKTEGAVTADNDKYTTKCEIQRSNISPKIHIIFTSPNGKTELLSKYEKLGDHEYTGELKIDTPKGFAVADTHLKLDNIDNFIINTNFDSDKLKHRKIHAEIANNPTAKAGRRIVITVTSDGKNIVTGSTSYKRRDEAGKIIVEGNGNLKIGENMRSSSFKYSRQQLTREKDGESGVVIVLNAKFDPVAIVSDLKFSNREVLISNSYCEQSKDCAHFKLQSTYDTDNKEYLKHQLTVEVDLKKFNVPVEFGLKTSTENKENSFDHSANLYLHSSKDKSEYTYHVYIHPKESGAVLTLPTRELAVIGTYDIPKTKQGEAFKIDLNLYLDRKNKPNEKTGFAVYGDSNIDKDSVSINGEIKFIYPTQTKDMVVKGRLYCSSGEHLLDANMDIDLFNKKTQKITLVAKVNQQIIDSGYNITSVIDITSRGQHLKIDLKSHAALTKNAVSFGSFLSYLDRHQKPKNAGILFTGDSSEMYFLVTALNKEIIRADAKMQLQKNLQKIDAEVAVIGSKPVVMNFEAHDFNNFKFSEYQQDNPNTKLTADGRFVIGQMAEIHADSFKDGAKKHLFRAMIHLDEGKFLKPDFTYDKDNIIYVIEQNRHQNAEMMKQLKGIGDEIENEIQEELKDLVKHLDSAKPNTKQLQDYYQTELIKLNNEIHADQTFKDIQASFGKRFKAIIAAITDTFTKTVARYGELSKQFREIASKLRDAVETVLPQLKKLYNEAVDTSTQILDAIVSVAMAYLKAALNLIDEHQKELKELAVMVSELVQDIAKVIYKAATQIKKDVDEFVELLVDQVKALPVYEIVKEKYNEILKFQIPESIMAPIEEFFNVIKNTLPTDELRHFVDTLQQYLMKHAKQEKVDDIHEIKKIYTLGVDAIQSLATLLGSEENMDNLFDLLIAGLIDIDSLTNLPAITTLKVSFFELLNNRELPTLADLYYTYRPTLIPMDIVPPFTKIGLVVDGGHFFTFDGKSFSMPGDCSYILAQDMLDGNFSIIANFNKGSLISMTVTEPKESITLKNNGDVLINNKPAEFPAKTKNLHASLLPSYHSASIESDYGVVVMCTHKTTMICAIEVSGFYNGRIRGLFGDGNNEHHDDYTLPSGKITESETEFANGYKLKPDCPAVNAIDHKQRNPICTEYFSGQKSSLKRCFNYVNPSAYRDACDKAASTNPQAPCQIAVAYNGACEYSRVSGINIPSACVTCKVGEHTINVDDSFSVKAPKDQADIMLVIEQDVRNEKIFKDLVPALITDLKEELKHHGITDVHIGLMGYGEKMDTPQFYTVGGNLNIEGDVKNIKFEKSDPILSLEEAKEGDIEKKLEYIGQKLDMEFGTFKLTDAYLEGVRYPYRPGAVRAVVGIIVTPCEKSPFPLSLQSLRILQGLKAYRDRGLTYHHIYQPGDIQVSGKTQKNIVAYDHDSAYVLADNKRKPLSGNSELRHNLVLPAVDVCADFAITSGGAAYISTNLLDAKPNQKKQFAQVTARRIVESLTDVELEQDCVCQHACSLSGIPRCKIVGRREKEHLAKHTKGGVKG</sequence>
<comment type="caution">
    <text evidence="7">Lacks conserved residue(s) required for the propagation of feature annotation.</text>
</comment>
<name>A0A6P3YAU3_DINQU</name>
<keyword evidence="12" id="KW-1185">Reference proteome</keyword>
<dbReference type="Gene3D" id="2.20.50.20">
    <property type="entry name" value="Lipovitellin. Chain A, domain 3"/>
    <property type="match status" value="1"/>
</dbReference>
<dbReference type="PROSITE" id="PS51233">
    <property type="entry name" value="VWFD"/>
    <property type="match status" value="1"/>
</dbReference>
<dbReference type="Gene3D" id="1.25.10.20">
    <property type="entry name" value="Vitellinogen, superhelical"/>
    <property type="match status" value="1"/>
</dbReference>
<dbReference type="GeneID" id="106751662"/>
<comment type="subcellular location">
    <subcellularLocation>
        <location evidence="1">Secreted</location>
    </subcellularLocation>
</comment>
<dbReference type="RefSeq" id="XP_014488121.1">
    <property type="nucleotide sequence ID" value="XM_014632635.1"/>
</dbReference>
<keyword evidence="2" id="KW-0813">Transport</keyword>
<dbReference type="Pfam" id="PF09172">
    <property type="entry name" value="Vit_open_b-sht"/>
    <property type="match status" value="1"/>
</dbReference>
<dbReference type="Proteomes" id="UP000515204">
    <property type="component" value="Unplaced"/>
</dbReference>
<evidence type="ECO:0000256" key="7">
    <source>
        <dbReference type="PROSITE-ProRule" id="PRU00557"/>
    </source>
</evidence>
<dbReference type="OrthoDB" id="6484170at2759"/>
<evidence type="ECO:0000259" key="10">
    <source>
        <dbReference type="PROSITE" id="PS51211"/>
    </source>
</evidence>
<dbReference type="Pfam" id="PF00094">
    <property type="entry name" value="VWD"/>
    <property type="match status" value="1"/>
</dbReference>
<evidence type="ECO:0000256" key="9">
    <source>
        <dbReference type="SAM" id="SignalP"/>
    </source>
</evidence>
<dbReference type="SUPFAM" id="SSF48431">
    <property type="entry name" value="Lipovitellin-phosvitin complex, superhelical domain"/>
    <property type="match status" value="1"/>
</dbReference>
<evidence type="ECO:0000256" key="1">
    <source>
        <dbReference type="ARBA" id="ARBA00004613"/>
    </source>
</evidence>
<protein>
    <submittedName>
        <fullName evidence="13">Apolipophorins</fullName>
    </submittedName>
</protein>
<feature type="domain" description="VWFD" evidence="11">
    <location>
        <begin position="2808"/>
        <end position="2975"/>
    </location>
</feature>
<dbReference type="KEGG" id="dqu:106751662"/>
<dbReference type="GO" id="GO:0005576">
    <property type="term" value="C:extracellular region"/>
    <property type="evidence" value="ECO:0007669"/>
    <property type="project" value="UniProtKB-SubCell"/>
</dbReference>
<reference evidence="13" key="1">
    <citation type="submission" date="2025-08" db="UniProtKB">
        <authorList>
            <consortium name="RefSeq"/>
        </authorList>
    </citation>
    <scope>IDENTIFICATION</scope>
</reference>
<evidence type="ECO:0000256" key="4">
    <source>
        <dbReference type="ARBA" id="ARBA00022729"/>
    </source>
</evidence>
<dbReference type="PROSITE" id="PS51211">
    <property type="entry name" value="VITELLOGENIN"/>
    <property type="match status" value="1"/>
</dbReference>
<feature type="coiled-coil region" evidence="8">
    <location>
        <begin position="2595"/>
        <end position="2622"/>
    </location>
</feature>
<organism evidence="12 13">
    <name type="scientific">Dinoponera quadriceps</name>
    <name type="common">South American ant</name>
    <dbReference type="NCBI Taxonomy" id="609295"/>
    <lineage>
        <taxon>Eukaryota</taxon>
        <taxon>Metazoa</taxon>
        <taxon>Ecdysozoa</taxon>
        <taxon>Arthropoda</taxon>
        <taxon>Hexapoda</taxon>
        <taxon>Insecta</taxon>
        <taxon>Pterygota</taxon>
        <taxon>Neoptera</taxon>
        <taxon>Endopterygota</taxon>
        <taxon>Hymenoptera</taxon>
        <taxon>Apocrita</taxon>
        <taxon>Aculeata</taxon>
        <taxon>Formicoidea</taxon>
        <taxon>Formicidae</taxon>
        <taxon>Ponerinae</taxon>
        <taxon>Ponerini</taxon>
        <taxon>Dinoponera</taxon>
    </lineage>
</organism>
<dbReference type="SMART" id="SM01169">
    <property type="entry name" value="DUF1943"/>
    <property type="match status" value="1"/>
</dbReference>
<dbReference type="InterPro" id="IPR015816">
    <property type="entry name" value="Vitellinogen_b-sht_N"/>
</dbReference>
<evidence type="ECO:0000256" key="5">
    <source>
        <dbReference type="ARBA" id="ARBA00023055"/>
    </source>
</evidence>
<evidence type="ECO:0000256" key="8">
    <source>
        <dbReference type="SAM" id="Coils"/>
    </source>
</evidence>
<dbReference type="InterPro" id="IPR011030">
    <property type="entry name" value="Lipovitellin_superhlx_dom"/>
</dbReference>
<evidence type="ECO:0000259" key="11">
    <source>
        <dbReference type="PROSITE" id="PS51233"/>
    </source>
</evidence>
<evidence type="ECO:0000256" key="3">
    <source>
        <dbReference type="ARBA" id="ARBA00022525"/>
    </source>
</evidence>
<feature type="chain" id="PRO_5027642310" evidence="9">
    <location>
        <begin position="24"/>
        <end position="3383"/>
    </location>
</feature>
<feature type="signal peptide" evidence="9">
    <location>
        <begin position="1"/>
        <end position="23"/>
    </location>
</feature>
<keyword evidence="3" id="KW-0964">Secreted</keyword>
<keyword evidence="5" id="KW-0445">Lipid transport</keyword>
<dbReference type="InterPro" id="IPR050733">
    <property type="entry name" value="Vitellogenin/Apolipophorin"/>
</dbReference>
<dbReference type="InterPro" id="IPR009454">
    <property type="entry name" value="Lipid_transpt_open_b-sht"/>
</dbReference>
<dbReference type="SUPFAM" id="SSF56968">
    <property type="entry name" value="Lipovitellin-phosvitin complex, beta-sheet shell regions"/>
    <property type="match status" value="2"/>
</dbReference>
<dbReference type="InterPro" id="IPR001846">
    <property type="entry name" value="VWF_type-D"/>
</dbReference>
<accession>A0A6P3YAU3</accession>
<dbReference type="Gene3D" id="2.30.230.10">
    <property type="entry name" value="Lipovitellin, beta-sheet shell regions, chain A"/>
    <property type="match status" value="1"/>
</dbReference>
<dbReference type="InterPro" id="IPR015819">
    <property type="entry name" value="Lipid_transp_b-sht_shell"/>
</dbReference>
<evidence type="ECO:0000256" key="2">
    <source>
        <dbReference type="ARBA" id="ARBA00022448"/>
    </source>
</evidence>
<dbReference type="Pfam" id="PF06448">
    <property type="entry name" value="DUF1081"/>
    <property type="match status" value="1"/>
</dbReference>
<proteinExistence type="predicted"/>
<dbReference type="GO" id="GO:0005319">
    <property type="term" value="F:lipid transporter activity"/>
    <property type="evidence" value="ECO:0007669"/>
    <property type="project" value="InterPro"/>
</dbReference>
<evidence type="ECO:0000313" key="13">
    <source>
        <dbReference type="RefSeq" id="XP_014488121.1"/>
    </source>
</evidence>
<dbReference type="InterPro" id="IPR015255">
    <property type="entry name" value="Vitellinogen_open_b-sht"/>
</dbReference>
<dbReference type="SMART" id="SM00638">
    <property type="entry name" value="LPD_N"/>
    <property type="match status" value="1"/>
</dbReference>
<keyword evidence="6" id="KW-0325">Glycoprotein</keyword>
<feature type="domain" description="Vitellogenin" evidence="10">
    <location>
        <begin position="39"/>
        <end position="640"/>
    </location>
</feature>
<evidence type="ECO:0000256" key="6">
    <source>
        <dbReference type="ARBA" id="ARBA00023180"/>
    </source>
</evidence>
<keyword evidence="8" id="KW-0175">Coiled coil</keyword>
<dbReference type="Gene3D" id="2.20.80.10">
    <property type="entry name" value="Lipovitellin-phosvitin complex, chain A, domain 4"/>
    <property type="match status" value="1"/>
</dbReference>
<evidence type="ECO:0000313" key="12">
    <source>
        <dbReference type="Proteomes" id="UP000515204"/>
    </source>
</evidence>
<dbReference type="PANTHER" id="PTHR23345">
    <property type="entry name" value="VITELLOGENIN-RELATED"/>
    <property type="match status" value="1"/>
</dbReference>
<dbReference type="InterPro" id="IPR001747">
    <property type="entry name" value="Vitellogenin_N"/>
</dbReference>